<evidence type="ECO:0000313" key="5">
    <source>
        <dbReference type="EMBL" id="KAK2068906.1"/>
    </source>
</evidence>
<dbReference type="GO" id="GO:0052689">
    <property type="term" value="F:carboxylic ester hydrolase activity"/>
    <property type="evidence" value="ECO:0007669"/>
    <property type="project" value="TreeGrafter"/>
</dbReference>
<feature type="chain" id="PRO_5041778526" description="Carboxylic ester hydrolase" evidence="3">
    <location>
        <begin position="18"/>
        <end position="485"/>
    </location>
</feature>
<dbReference type="AlphaFoldDB" id="A0AAD9I0N2"/>
<dbReference type="Pfam" id="PF00135">
    <property type="entry name" value="COesterase"/>
    <property type="match status" value="1"/>
</dbReference>
<dbReference type="EMBL" id="JAQQPM010000002">
    <property type="protein sequence ID" value="KAK2068906.1"/>
    <property type="molecule type" value="Genomic_DNA"/>
</dbReference>
<dbReference type="InterPro" id="IPR029058">
    <property type="entry name" value="AB_hydrolase_fold"/>
</dbReference>
<keyword evidence="3" id="KW-0732">Signal</keyword>
<dbReference type="Proteomes" id="UP001217918">
    <property type="component" value="Unassembled WGS sequence"/>
</dbReference>
<organism evidence="5 6">
    <name type="scientific">Phyllachora maydis</name>
    <dbReference type="NCBI Taxonomy" id="1825666"/>
    <lineage>
        <taxon>Eukaryota</taxon>
        <taxon>Fungi</taxon>
        <taxon>Dikarya</taxon>
        <taxon>Ascomycota</taxon>
        <taxon>Pezizomycotina</taxon>
        <taxon>Sordariomycetes</taxon>
        <taxon>Sordariomycetidae</taxon>
        <taxon>Phyllachorales</taxon>
        <taxon>Phyllachoraceae</taxon>
        <taxon>Phyllachora</taxon>
    </lineage>
</organism>
<name>A0AAD9I0N2_9PEZI</name>
<gene>
    <name evidence="5" type="ORF">P8C59_003521</name>
</gene>
<dbReference type="InterPro" id="IPR002018">
    <property type="entry name" value="CarbesteraseB"/>
</dbReference>
<evidence type="ECO:0000313" key="6">
    <source>
        <dbReference type="Proteomes" id="UP001217918"/>
    </source>
</evidence>
<keyword evidence="2 3" id="KW-0378">Hydrolase</keyword>
<feature type="domain" description="Carboxylesterase type B" evidence="4">
    <location>
        <begin position="23"/>
        <end position="459"/>
    </location>
</feature>
<comment type="similarity">
    <text evidence="1 3">Belongs to the type-B carboxylesterase/lipase family.</text>
</comment>
<evidence type="ECO:0000256" key="1">
    <source>
        <dbReference type="ARBA" id="ARBA00005964"/>
    </source>
</evidence>
<comment type="caution">
    <text evidence="5">The sequence shown here is derived from an EMBL/GenBank/DDBJ whole genome shotgun (WGS) entry which is preliminary data.</text>
</comment>
<dbReference type="InterPro" id="IPR019819">
    <property type="entry name" value="Carboxylesterase_B_CS"/>
</dbReference>
<sequence length="485" mass="50412">MLYPVVFTLMVAARALAQVPPMAVVTNGTVQGIRCSNADANAFLGVPYARAPIGDLRFAAPAPYNKKYDGTLIATNPSPSCVQFSRYFGTGGAGVGTEDCLFLDIYAPTSATISSFLPVKLWLYGGSNHVGSVSDDLYNGCPAAAAGDAIIVAANYRLGPLGFLVIPDTNITGNQALQDQLLAARWVRDNIVAFGGDRERILLFGQSAGARDTAVLATLPASGGLLAAAAMESGGFGKDIPRAVDRTGPHARWARDVGCAARDVGCLRAAPMDVLVAAARNVSSAGWGPVVDGTMVTQQPAAAGLAVPAIVGVTTAETANGLLERVGGPGVMARLDGTVYNEFLQQMFRGQAGAVNASYSLARFYTNTSMLYGADADAARGAAVFRAIVRIQTEREYLCPLQKGLRAEAARGGRSPGVWGYVWDQAPGCAWLGGMDADTARVLGPAHSSEIPYVFGEVAALPPGGLGNCGFDDGDRNISRALERS</sequence>
<dbReference type="PANTHER" id="PTHR43918:SF4">
    <property type="entry name" value="CARBOXYLIC ESTER HYDROLASE"/>
    <property type="match status" value="1"/>
</dbReference>
<accession>A0AAD9I0N2</accession>
<dbReference type="PROSITE" id="PS00941">
    <property type="entry name" value="CARBOXYLESTERASE_B_2"/>
    <property type="match status" value="1"/>
</dbReference>
<evidence type="ECO:0000259" key="4">
    <source>
        <dbReference type="Pfam" id="PF00135"/>
    </source>
</evidence>
<dbReference type="SUPFAM" id="SSF53474">
    <property type="entry name" value="alpha/beta-Hydrolases"/>
    <property type="match status" value="1"/>
</dbReference>
<evidence type="ECO:0000256" key="2">
    <source>
        <dbReference type="ARBA" id="ARBA00022801"/>
    </source>
</evidence>
<dbReference type="Gene3D" id="3.40.50.1820">
    <property type="entry name" value="alpha/beta hydrolase"/>
    <property type="match status" value="1"/>
</dbReference>
<reference evidence="5" key="1">
    <citation type="journal article" date="2023" name="Mol. Plant Microbe Interact.">
        <title>Elucidating the Obligate Nature and Biological Capacity of an Invasive Fungal Corn Pathogen.</title>
        <authorList>
            <person name="MacCready J.S."/>
            <person name="Roggenkamp E.M."/>
            <person name="Gdanetz K."/>
            <person name="Chilvers M.I."/>
        </authorList>
    </citation>
    <scope>NUCLEOTIDE SEQUENCE</scope>
    <source>
        <strain evidence="5">PM02</strain>
    </source>
</reference>
<dbReference type="InterPro" id="IPR050654">
    <property type="entry name" value="AChE-related_enzymes"/>
</dbReference>
<protein>
    <recommendedName>
        <fullName evidence="3">Carboxylic ester hydrolase</fullName>
        <ecNumber evidence="3">3.1.1.-</ecNumber>
    </recommendedName>
</protein>
<proteinExistence type="inferred from homology"/>
<evidence type="ECO:0000256" key="3">
    <source>
        <dbReference type="RuleBase" id="RU361235"/>
    </source>
</evidence>
<dbReference type="EC" id="3.1.1.-" evidence="3"/>
<dbReference type="PROSITE" id="PS00122">
    <property type="entry name" value="CARBOXYLESTERASE_B_1"/>
    <property type="match status" value="1"/>
</dbReference>
<dbReference type="InterPro" id="IPR019826">
    <property type="entry name" value="Carboxylesterase_B_AS"/>
</dbReference>
<dbReference type="PANTHER" id="PTHR43918">
    <property type="entry name" value="ACETYLCHOLINESTERASE"/>
    <property type="match status" value="1"/>
</dbReference>
<keyword evidence="6" id="KW-1185">Reference proteome</keyword>
<feature type="signal peptide" evidence="3">
    <location>
        <begin position="1"/>
        <end position="17"/>
    </location>
</feature>